<feature type="compositionally biased region" description="Pro residues" evidence="7">
    <location>
        <begin position="171"/>
        <end position="180"/>
    </location>
</feature>
<dbReference type="Pfam" id="PF04819">
    <property type="entry name" value="DUF716"/>
    <property type="match status" value="1"/>
</dbReference>
<dbReference type="PANTHER" id="PTHR16007">
    <property type="entry name" value="EPIDIDYMAL MEMBRANE PROTEIN E9-RELATED"/>
    <property type="match status" value="1"/>
</dbReference>
<dbReference type="InterPro" id="IPR006904">
    <property type="entry name" value="DUF716"/>
</dbReference>
<dbReference type="GO" id="GO:0016020">
    <property type="term" value="C:membrane"/>
    <property type="evidence" value="ECO:0007669"/>
    <property type="project" value="UniProtKB-SubCell"/>
</dbReference>
<name>A0A674I7X4_9SAUR</name>
<accession>A0A674I7X4</accession>
<dbReference type="AlphaFoldDB" id="A0A674I7X4"/>
<evidence type="ECO:0000313" key="9">
    <source>
        <dbReference type="Ensembl" id="ENSTMTP00000005481.1"/>
    </source>
</evidence>
<dbReference type="Ensembl" id="ENSTMTT00000005664.1">
    <property type="protein sequence ID" value="ENSTMTP00000005481.1"/>
    <property type="gene ID" value="ENSTMTG00000004012.1"/>
</dbReference>
<feature type="transmembrane region" description="Helical" evidence="8">
    <location>
        <begin position="119"/>
        <end position="137"/>
    </location>
</feature>
<feature type="region of interest" description="Disordered" evidence="7">
    <location>
        <begin position="159"/>
        <end position="180"/>
    </location>
</feature>
<evidence type="ECO:0000256" key="3">
    <source>
        <dbReference type="ARBA" id="ARBA00022692"/>
    </source>
</evidence>
<comment type="similarity">
    <text evidence="2">Belongs to the TMEM45 family.</text>
</comment>
<dbReference type="Proteomes" id="UP000472274">
    <property type="component" value="Unplaced"/>
</dbReference>
<protein>
    <recommendedName>
        <fullName evidence="6">Transmembrane protein 45B</fullName>
    </recommendedName>
</protein>
<evidence type="ECO:0000256" key="6">
    <source>
        <dbReference type="ARBA" id="ARBA00039264"/>
    </source>
</evidence>
<dbReference type="GeneTree" id="ENSGT00940000157181"/>
<dbReference type="PANTHER" id="PTHR16007:SF59">
    <property type="entry name" value="TRANSMEMBRANE PROTEIN 45B"/>
    <property type="match status" value="1"/>
</dbReference>
<evidence type="ECO:0000256" key="4">
    <source>
        <dbReference type="ARBA" id="ARBA00022989"/>
    </source>
</evidence>
<keyword evidence="3 8" id="KW-0812">Transmembrane</keyword>
<evidence type="ECO:0000256" key="1">
    <source>
        <dbReference type="ARBA" id="ARBA00004141"/>
    </source>
</evidence>
<feature type="transmembrane region" description="Helical" evidence="8">
    <location>
        <begin position="9"/>
        <end position="28"/>
    </location>
</feature>
<evidence type="ECO:0000256" key="7">
    <source>
        <dbReference type="SAM" id="MobiDB-lite"/>
    </source>
</evidence>
<evidence type="ECO:0000313" key="10">
    <source>
        <dbReference type="Proteomes" id="UP000472274"/>
    </source>
</evidence>
<organism evidence="9 10">
    <name type="scientific">Terrapene triunguis</name>
    <name type="common">Three-toed box turtle</name>
    <dbReference type="NCBI Taxonomy" id="2587831"/>
    <lineage>
        <taxon>Eukaryota</taxon>
        <taxon>Metazoa</taxon>
        <taxon>Chordata</taxon>
        <taxon>Craniata</taxon>
        <taxon>Vertebrata</taxon>
        <taxon>Euteleostomi</taxon>
        <taxon>Archelosauria</taxon>
        <taxon>Testudinata</taxon>
        <taxon>Testudines</taxon>
        <taxon>Cryptodira</taxon>
        <taxon>Durocryptodira</taxon>
        <taxon>Testudinoidea</taxon>
        <taxon>Emydidae</taxon>
        <taxon>Terrapene</taxon>
    </lineage>
</organism>
<reference evidence="9" key="1">
    <citation type="submission" date="2025-08" db="UniProtKB">
        <authorList>
            <consortium name="Ensembl"/>
        </authorList>
    </citation>
    <scope>IDENTIFICATION</scope>
</reference>
<proteinExistence type="inferred from homology"/>
<sequence>MLTTWQHTTMYLFFGISGTVDVLTYFYPLGLDRFVFSQAMFVEGFLFHFHVRNRSALQQHVHLLLIVALCGDALSLHLEVFVPHHPRPISFVLYPPGGWPDWDQMDDGNIMFSTRCVCWHYVAALIIVVFNYTIVFWHEGVCHAWLVLDSLGPRTESQNPATQDCSLGSQVPPPRAEAEA</sequence>
<dbReference type="InterPro" id="IPR042127">
    <property type="entry name" value="TMEM45"/>
</dbReference>
<keyword evidence="5 8" id="KW-0472">Membrane</keyword>
<keyword evidence="4 8" id="KW-1133">Transmembrane helix</keyword>
<feature type="compositionally biased region" description="Polar residues" evidence="7">
    <location>
        <begin position="159"/>
        <end position="169"/>
    </location>
</feature>
<evidence type="ECO:0000256" key="8">
    <source>
        <dbReference type="SAM" id="Phobius"/>
    </source>
</evidence>
<evidence type="ECO:0000256" key="2">
    <source>
        <dbReference type="ARBA" id="ARBA00006948"/>
    </source>
</evidence>
<reference evidence="9" key="2">
    <citation type="submission" date="2025-09" db="UniProtKB">
        <authorList>
            <consortium name="Ensembl"/>
        </authorList>
    </citation>
    <scope>IDENTIFICATION</scope>
</reference>
<evidence type="ECO:0000256" key="5">
    <source>
        <dbReference type="ARBA" id="ARBA00023136"/>
    </source>
</evidence>
<comment type="subcellular location">
    <subcellularLocation>
        <location evidence="1">Membrane</location>
        <topology evidence="1">Multi-pass membrane protein</topology>
    </subcellularLocation>
</comment>
<keyword evidence="10" id="KW-1185">Reference proteome</keyword>